<dbReference type="SUPFAM" id="SSF56112">
    <property type="entry name" value="Protein kinase-like (PK-like)"/>
    <property type="match status" value="1"/>
</dbReference>
<dbReference type="SMART" id="SM00220">
    <property type="entry name" value="S_TKc"/>
    <property type="match status" value="1"/>
</dbReference>
<dbReference type="Pfam" id="PF00069">
    <property type="entry name" value="Pkinase"/>
    <property type="match status" value="1"/>
</dbReference>
<sequence>MGKRKHVQIEIEDNPFDQEEDELEISNEIKVLEEFNKLPLYEREGIIELYLHGQTINPEEDQKIISENIQKKENKDRILYKKVLILEYGGVDLRRKIDQIRENFYEEEIWFLIQKTLLAVKDTHRLIMHLDLKPDNMVYTSNDLIKIIDFGSGQFIQNEGEENENNKLANYCKLLRKQYTTQVYRGPENNIVCDDEESGEARDKTGENKLSPKADIWSMGIIILEYILNSPSMKRPLEIFRFLRGNITTNHRIEDNETKIDLRRLKWDNTNIKHKPPLVECDTENTAKATFNSTKKEIGKKKGKNKNEKHSEMSGYEGDAGGRSSFSLPSTPIREQFSSPILTDYETNQLISPQRSWSATPKREEYSSYTLNETD</sequence>
<dbReference type="AlphaFoldDB" id="A0A915N7J2"/>
<keyword evidence="3" id="KW-1185">Reference proteome</keyword>
<dbReference type="PANTHER" id="PTHR44167:SF24">
    <property type="entry name" value="SERINE_THREONINE-PROTEIN KINASE CHK2"/>
    <property type="match status" value="1"/>
</dbReference>
<dbReference type="InterPro" id="IPR011009">
    <property type="entry name" value="Kinase-like_dom_sf"/>
</dbReference>
<protein>
    <submittedName>
        <fullName evidence="4">Protein kinase domain-containing protein</fullName>
    </submittedName>
</protein>
<dbReference type="GO" id="GO:0004674">
    <property type="term" value="F:protein serine/threonine kinase activity"/>
    <property type="evidence" value="ECO:0007669"/>
    <property type="project" value="TreeGrafter"/>
</dbReference>
<proteinExistence type="predicted"/>
<feature type="region of interest" description="Disordered" evidence="1">
    <location>
        <begin position="292"/>
        <end position="375"/>
    </location>
</feature>
<dbReference type="Gene3D" id="1.10.510.10">
    <property type="entry name" value="Transferase(Phosphotransferase) domain 1"/>
    <property type="match status" value="1"/>
</dbReference>
<dbReference type="Proteomes" id="UP000887561">
    <property type="component" value="Unplaced"/>
</dbReference>
<dbReference type="InterPro" id="IPR000719">
    <property type="entry name" value="Prot_kinase_dom"/>
</dbReference>
<accession>A0A915N7J2</accession>
<evidence type="ECO:0000256" key="1">
    <source>
        <dbReference type="SAM" id="MobiDB-lite"/>
    </source>
</evidence>
<dbReference type="GO" id="GO:0044773">
    <property type="term" value="P:mitotic DNA damage checkpoint signaling"/>
    <property type="evidence" value="ECO:0007669"/>
    <property type="project" value="TreeGrafter"/>
</dbReference>
<evidence type="ECO:0000313" key="4">
    <source>
        <dbReference type="WBParaSite" id="scaffold9170_cov144.g13692"/>
    </source>
</evidence>
<dbReference type="GO" id="GO:0005737">
    <property type="term" value="C:cytoplasm"/>
    <property type="evidence" value="ECO:0007669"/>
    <property type="project" value="TreeGrafter"/>
</dbReference>
<dbReference type="PROSITE" id="PS00108">
    <property type="entry name" value="PROTEIN_KINASE_ST"/>
    <property type="match status" value="1"/>
</dbReference>
<evidence type="ECO:0000259" key="2">
    <source>
        <dbReference type="PROSITE" id="PS50011"/>
    </source>
</evidence>
<dbReference type="PANTHER" id="PTHR44167">
    <property type="entry name" value="OVARIAN-SPECIFIC SERINE/THREONINE-PROTEIN KINASE LOK-RELATED"/>
    <property type="match status" value="1"/>
</dbReference>
<dbReference type="PROSITE" id="PS50011">
    <property type="entry name" value="PROTEIN_KINASE_DOM"/>
    <property type="match status" value="1"/>
</dbReference>
<name>A0A915N7J2_MELJA</name>
<dbReference type="GO" id="GO:0005634">
    <property type="term" value="C:nucleus"/>
    <property type="evidence" value="ECO:0007669"/>
    <property type="project" value="TreeGrafter"/>
</dbReference>
<feature type="compositionally biased region" description="Polar residues" evidence="1">
    <location>
        <begin position="336"/>
        <end position="359"/>
    </location>
</feature>
<dbReference type="GO" id="GO:0005524">
    <property type="term" value="F:ATP binding"/>
    <property type="evidence" value="ECO:0007669"/>
    <property type="project" value="InterPro"/>
</dbReference>
<evidence type="ECO:0000313" key="3">
    <source>
        <dbReference type="Proteomes" id="UP000887561"/>
    </source>
</evidence>
<organism evidence="3 4">
    <name type="scientific">Meloidogyne javanica</name>
    <name type="common">Root-knot nematode worm</name>
    <dbReference type="NCBI Taxonomy" id="6303"/>
    <lineage>
        <taxon>Eukaryota</taxon>
        <taxon>Metazoa</taxon>
        <taxon>Ecdysozoa</taxon>
        <taxon>Nematoda</taxon>
        <taxon>Chromadorea</taxon>
        <taxon>Rhabditida</taxon>
        <taxon>Tylenchina</taxon>
        <taxon>Tylenchomorpha</taxon>
        <taxon>Tylenchoidea</taxon>
        <taxon>Meloidogynidae</taxon>
        <taxon>Meloidogyninae</taxon>
        <taxon>Meloidogyne</taxon>
        <taxon>Meloidogyne incognita group</taxon>
    </lineage>
</organism>
<feature type="domain" description="Protein kinase" evidence="2">
    <location>
        <begin position="1"/>
        <end position="313"/>
    </location>
</feature>
<dbReference type="InterPro" id="IPR008271">
    <property type="entry name" value="Ser/Thr_kinase_AS"/>
</dbReference>
<dbReference type="WBParaSite" id="scaffold9170_cov144.g13692">
    <property type="protein sequence ID" value="scaffold9170_cov144.g13692"/>
    <property type="gene ID" value="scaffold9170_cov144.g13692"/>
</dbReference>
<reference evidence="4" key="1">
    <citation type="submission" date="2022-11" db="UniProtKB">
        <authorList>
            <consortium name="WormBaseParasite"/>
        </authorList>
    </citation>
    <scope>IDENTIFICATION</scope>
</reference>